<dbReference type="EMBL" id="AHTH01000035">
    <property type="protein sequence ID" value="EHR40712.1"/>
    <property type="molecule type" value="Genomic_DNA"/>
</dbReference>
<dbReference type="Proteomes" id="UP000012046">
    <property type="component" value="Unassembled WGS sequence"/>
</dbReference>
<evidence type="ECO:0000313" key="1">
    <source>
        <dbReference type="EMBL" id="EHR40712.1"/>
    </source>
</evidence>
<accession>H3ZFF1</accession>
<organism evidence="1 2">
    <name type="scientific">Alishewanella jeotgali KCTC 22429</name>
    <dbReference type="NCBI Taxonomy" id="1129374"/>
    <lineage>
        <taxon>Bacteria</taxon>
        <taxon>Pseudomonadati</taxon>
        <taxon>Pseudomonadota</taxon>
        <taxon>Gammaproteobacteria</taxon>
        <taxon>Alteromonadales</taxon>
        <taxon>Alteromonadaceae</taxon>
        <taxon>Alishewanella</taxon>
    </lineage>
</organism>
<dbReference type="AlphaFoldDB" id="H3ZFF1"/>
<dbReference type="RefSeq" id="WP_008950822.1">
    <property type="nucleotide sequence ID" value="NZ_AHTH01000035.1"/>
</dbReference>
<dbReference type="eggNOG" id="ENOG50337Z2">
    <property type="taxonomic scope" value="Bacteria"/>
</dbReference>
<proteinExistence type="predicted"/>
<dbReference type="STRING" id="1129374.AJE_10463"/>
<gene>
    <name evidence="1" type="ORF">AJE_10463</name>
</gene>
<evidence type="ECO:0000313" key="2">
    <source>
        <dbReference type="Proteomes" id="UP000012046"/>
    </source>
</evidence>
<protein>
    <submittedName>
        <fullName evidence="1">Uncharacterized protein</fullName>
    </submittedName>
</protein>
<sequence length="291" mass="32978">MYKEVSLDPNCLSHYHYYGLLKTAFGFEAGRYVVAPLKDWLSEAYQAAKASEHIEPVKKKSITNFLNKLRQDKAQDKIIMPCYRSHISADSWLNWLEYQRAVRPFNSVISERVENALSFEDIIAGDHSWTTPPTVRVKKTAETIVEALSSLLRWGGNLVIIDQYFSLAANPVLKEIFRFLQAHQHTVNITLATSVNTANPEAVFKREYGASFSFIPKFHLIVVPSKFFHDRYIFTEFGAIKSGQGFDVGPELGAQADKLSFHLCSKEESQEAAVWLKQIIDDGRALSLALN</sequence>
<name>H3ZFF1_9ALTE</name>
<dbReference type="PATRIC" id="fig|1129374.4.peg.2082"/>
<keyword evidence="2" id="KW-1185">Reference proteome</keyword>
<comment type="caution">
    <text evidence="1">The sequence shown here is derived from an EMBL/GenBank/DDBJ whole genome shotgun (WGS) entry which is preliminary data.</text>
</comment>
<reference evidence="1 2" key="1">
    <citation type="journal article" date="2012" name="J. Bacteriol.">
        <title>Genome Sequence of Extracellular-Protease-Producing Alishewanella jeotgali Isolated from Traditional Korean Fermented Seafood.</title>
        <authorList>
            <person name="Jung J."/>
            <person name="Chun J."/>
            <person name="Park W."/>
        </authorList>
    </citation>
    <scope>NUCLEOTIDE SEQUENCE [LARGE SCALE GENOMIC DNA]</scope>
    <source>
        <strain evidence="1 2">KCTC 22429</strain>
    </source>
</reference>